<dbReference type="Proteomes" id="UP001141806">
    <property type="component" value="Unassembled WGS sequence"/>
</dbReference>
<proteinExistence type="predicted"/>
<evidence type="ECO:0000256" key="1">
    <source>
        <dbReference type="SAM" id="MobiDB-lite"/>
    </source>
</evidence>
<reference evidence="2" key="1">
    <citation type="journal article" date="2023" name="Plant J.">
        <title>The genome of the king protea, Protea cynaroides.</title>
        <authorList>
            <person name="Chang J."/>
            <person name="Duong T.A."/>
            <person name="Schoeman C."/>
            <person name="Ma X."/>
            <person name="Roodt D."/>
            <person name="Barker N."/>
            <person name="Li Z."/>
            <person name="Van de Peer Y."/>
            <person name="Mizrachi E."/>
        </authorList>
    </citation>
    <scope>NUCLEOTIDE SEQUENCE</scope>
    <source>
        <tissue evidence="2">Young leaves</tissue>
    </source>
</reference>
<dbReference type="EMBL" id="JAMYWD010000004">
    <property type="protein sequence ID" value="KAJ4974069.1"/>
    <property type="molecule type" value="Genomic_DNA"/>
</dbReference>
<dbReference type="AlphaFoldDB" id="A0A9Q0QWB4"/>
<protein>
    <submittedName>
        <fullName evidence="2">Uncharacterized protein</fullName>
    </submittedName>
</protein>
<sequence>MVGPLPNTIDSLSLISNPTPKYAHLDPISSPPLNGLIPLPDLVEDLNPQATFIHLTDPNFSDRISLRNNISSASEDPWFGNPSDNLYSGDPPSCFEPISLGSLPPLSDSGDDPGYRSDDYSSSDEANQEMAWLANKNSYSALIVPMAVYKNGNSSNRDYRIELCIEDSSGINLMLDWDGISSPADQFH</sequence>
<evidence type="ECO:0000313" key="2">
    <source>
        <dbReference type="EMBL" id="KAJ4974069.1"/>
    </source>
</evidence>
<name>A0A9Q0QWB4_9MAGN</name>
<feature type="compositionally biased region" description="Low complexity" evidence="1">
    <location>
        <begin position="99"/>
        <end position="108"/>
    </location>
</feature>
<organism evidence="2 3">
    <name type="scientific">Protea cynaroides</name>
    <dbReference type="NCBI Taxonomy" id="273540"/>
    <lineage>
        <taxon>Eukaryota</taxon>
        <taxon>Viridiplantae</taxon>
        <taxon>Streptophyta</taxon>
        <taxon>Embryophyta</taxon>
        <taxon>Tracheophyta</taxon>
        <taxon>Spermatophyta</taxon>
        <taxon>Magnoliopsida</taxon>
        <taxon>Proteales</taxon>
        <taxon>Proteaceae</taxon>
        <taxon>Protea</taxon>
    </lineage>
</organism>
<keyword evidence="3" id="KW-1185">Reference proteome</keyword>
<comment type="caution">
    <text evidence="2">The sequence shown here is derived from an EMBL/GenBank/DDBJ whole genome shotgun (WGS) entry which is preliminary data.</text>
</comment>
<gene>
    <name evidence="2" type="ORF">NE237_007243</name>
</gene>
<feature type="region of interest" description="Disordered" evidence="1">
    <location>
        <begin position="98"/>
        <end position="123"/>
    </location>
</feature>
<evidence type="ECO:0000313" key="3">
    <source>
        <dbReference type="Proteomes" id="UP001141806"/>
    </source>
</evidence>
<accession>A0A9Q0QWB4</accession>